<evidence type="ECO:0000259" key="1">
    <source>
        <dbReference type="PROSITE" id="PS50017"/>
    </source>
</evidence>
<dbReference type="Gene3D" id="1.10.533.10">
    <property type="entry name" value="Death Domain, Fas"/>
    <property type="match status" value="1"/>
</dbReference>
<dbReference type="InterPro" id="IPR000488">
    <property type="entry name" value="Death_dom"/>
</dbReference>
<dbReference type="InParanoid" id="A0A1X7VP30"/>
<organism evidence="2">
    <name type="scientific">Amphimedon queenslandica</name>
    <name type="common">Sponge</name>
    <dbReference type="NCBI Taxonomy" id="400682"/>
    <lineage>
        <taxon>Eukaryota</taxon>
        <taxon>Metazoa</taxon>
        <taxon>Porifera</taxon>
        <taxon>Demospongiae</taxon>
        <taxon>Heteroscleromorpha</taxon>
        <taxon>Haplosclerida</taxon>
        <taxon>Niphatidae</taxon>
        <taxon>Amphimedon</taxon>
    </lineage>
</organism>
<dbReference type="EnsemblMetazoa" id="Aqu2.1.41837_001">
    <property type="protein sequence ID" value="Aqu2.1.41837_001"/>
    <property type="gene ID" value="Aqu2.1.41837"/>
</dbReference>
<dbReference type="Pfam" id="PF00531">
    <property type="entry name" value="Death"/>
    <property type="match status" value="1"/>
</dbReference>
<reference evidence="2" key="1">
    <citation type="submission" date="2017-05" db="UniProtKB">
        <authorList>
            <consortium name="EnsemblMetazoa"/>
        </authorList>
    </citation>
    <scope>IDENTIFICATION</scope>
</reference>
<proteinExistence type="predicted"/>
<name>A0A1X7VP30_AMPQE</name>
<protein>
    <recommendedName>
        <fullName evidence="1">Death domain-containing protein</fullName>
    </recommendedName>
</protein>
<evidence type="ECO:0000313" key="2">
    <source>
        <dbReference type="EnsemblMetazoa" id="Aqu2.1.41837_001"/>
    </source>
</evidence>
<dbReference type="InterPro" id="IPR011029">
    <property type="entry name" value="DEATH-like_dom_sf"/>
</dbReference>
<dbReference type="PROSITE" id="PS50017">
    <property type="entry name" value="DEATH_DOMAIN"/>
    <property type="match status" value="1"/>
</dbReference>
<sequence>MDKPRDKLDIRSLQTIRSVLSDYHFDDTKWFDLGLELKLPSNELKVIRTSSSVYNDSDKLRECLSKWLESSSGPVNPRKLVNALRNMKQTYVAEGVCKILVDPASQLLLSFSDELSDLELTDELLTLLYTEELITRKTRDKIKESGYLLVDESLRAVCATVAKDHNKLKVLADILSQCEQTTSLAHNLMSDYDKLKRKYSSQYSSSIEEEKLTQKMDVFGEQDLSQQATAAVMKFDDGKYFLVKDLVYSYIYY</sequence>
<dbReference type="GO" id="GO:0007165">
    <property type="term" value="P:signal transduction"/>
    <property type="evidence" value="ECO:0007669"/>
    <property type="project" value="InterPro"/>
</dbReference>
<dbReference type="SUPFAM" id="SSF47986">
    <property type="entry name" value="DEATH domain"/>
    <property type="match status" value="1"/>
</dbReference>
<dbReference type="AlphaFoldDB" id="A0A1X7VP30"/>
<dbReference type="OrthoDB" id="416741at2759"/>
<accession>A0A1X7VP30</accession>
<feature type="domain" description="Death" evidence="1">
    <location>
        <begin position="29"/>
        <end position="100"/>
    </location>
</feature>